<dbReference type="PRINTS" id="PR00034">
    <property type="entry name" value="HTHCRP"/>
</dbReference>
<dbReference type="SMART" id="SM00419">
    <property type="entry name" value="HTH_CRP"/>
    <property type="match status" value="1"/>
</dbReference>
<dbReference type="InterPro" id="IPR036388">
    <property type="entry name" value="WH-like_DNA-bd_sf"/>
</dbReference>
<dbReference type="Gene3D" id="2.60.120.10">
    <property type="entry name" value="Jelly Rolls"/>
    <property type="match status" value="1"/>
</dbReference>
<keyword evidence="3" id="KW-0804">Transcription</keyword>
<organism evidence="5 6">
    <name type="scientific">Camelimonas fluminis</name>
    <dbReference type="NCBI Taxonomy" id="1576911"/>
    <lineage>
        <taxon>Bacteria</taxon>
        <taxon>Pseudomonadati</taxon>
        <taxon>Pseudomonadota</taxon>
        <taxon>Alphaproteobacteria</taxon>
        <taxon>Hyphomicrobiales</taxon>
        <taxon>Chelatococcaceae</taxon>
        <taxon>Camelimonas</taxon>
    </lineage>
</organism>
<proteinExistence type="predicted"/>
<keyword evidence="6" id="KW-1185">Reference proteome</keyword>
<dbReference type="InterPro" id="IPR014710">
    <property type="entry name" value="RmlC-like_jellyroll"/>
</dbReference>
<dbReference type="InterPro" id="IPR018335">
    <property type="entry name" value="Tscrpt_reg_HTH_Crp-type_CS"/>
</dbReference>
<protein>
    <submittedName>
        <fullName evidence="5">Crp/Fnr family transcriptional regulator</fullName>
    </submittedName>
</protein>
<dbReference type="InterPro" id="IPR018490">
    <property type="entry name" value="cNMP-bd_dom_sf"/>
</dbReference>
<dbReference type="InterPro" id="IPR000595">
    <property type="entry name" value="cNMP-bd_dom"/>
</dbReference>
<dbReference type="Pfam" id="PF00027">
    <property type="entry name" value="cNMP_binding"/>
    <property type="match status" value="1"/>
</dbReference>
<dbReference type="InterPro" id="IPR036390">
    <property type="entry name" value="WH_DNA-bd_sf"/>
</dbReference>
<feature type="domain" description="HTH crp-type" evidence="4">
    <location>
        <begin position="160"/>
        <end position="236"/>
    </location>
</feature>
<dbReference type="InterPro" id="IPR012318">
    <property type="entry name" value="HTH_CRP"/>
</dbReference>
<dbReference type="CDD" id="cd00038">
    <property type="entry name" value="CAP_ED"/>
    <property type="match status" value="1"/>
</dbReference>
<sequence>MTINASPVSFAEGGGSGPCLGCLVRAHGVCDCLDATDLKIAADLSRRVVYPAGAALALEGLGAPQVHNVRSGVARLARSMPDGRRQIIGFALPGDFIGLSAANPPGCAIEAVTDMTACVFSKHAFEAMAVQRPHLLLRLHHLAGTELHAVQDQLLLLGRRTASEKLASFLLHMHRRWRRIAATEAESQFVPLPMGRRDIADYLGLTVETVSRTFTRFARSSLVGLVPNGAHLLAADDLQRLASGGSPRASGHGADT</sequence>
<evidence type="ECO:0000256" key="1">
    <source>
        <dbReference type="ARBA" id="ARBA00023015"/>
    </source>
</evidence>
<gene>
    <name evidence="5" type="ORF">ACFONL_16415</name>
</gene>
<dbReference type="PROSITE" id="PS51063">
    <property type="entry name" value="HTH_CRP_2"/>
    <property type="match status" value="1"/>
</dbReference>
<evidence type="ECO:0000256" key="2">
    <source>
        <dbReference type="ARBA" id="ARBA00023125"/>
    </source>
</evidence>
<dbReference type="RefSeq" id="WP_191320232.1">
    <property type="nucleotide sequence ID" value="NZ_BNCG01000015.1"/>
</dbReference>
<keyword evidence="1" id="KW-0805">Transcription regulation</keyword>
<dbReference type="PANTHER" id="PTHR24567:SF75">
    <property type="entry name" value="FUMARATE AND NITRATE REDUCTION REGULATORY PROTEIN"/>
    <property type="match status" value="1"/>
</dbReference>
<evidence type="ECO:0000256" key="3">
    <source>
        <dbReference type="ARBA" id="ARBA00023163"/>
    </source>
</evidence>
<dbReference type="InterPro" id="IPR050397">
    <property type="entry name" value="Env_Response_Regulators"/>
</dbReference>
<dbReference type="CDD" id="cd00092">
    <property type="entry name" value="HTH_CRP"/>
    <property type="match status" value="1"/>
</dbReference>
<dbReference type="Pfam" id="PF00325">
    <property type="entry name" value="Crp"/>
    <property type="match status" value="1"/>
</dbReference>
<evidence type="ECO:0000259" key="4">
    <source>
        <dbReference type="PROSITE" id="PS51063"/>
    </source>
</evidence>
<keyword evidence="2" id="KW-0238">DNA-binding</keyword>
<dbReference type="SUPFAM" id="SSF46785">
    <property type="entry name" value="Winged helix' DNA-binding domain"/>
    <property type="match status" value="1"/>
</dbReference>
<dbReference type="SMART" id="SM00100">
    <property type="entry name" value="cNMP"/>
    <property type="match status" value="1"/>
</dbReference>
<dbReference type="PANTHER" id="PTHR24567">
    <property type="entry name" value="CRP FAMILY TRANSCRIPTIONAL REGULATORY PROTEIN"/>
    <property type="match status" value="1"/>
</dbReference>
<comment type="caution">
    <text evidence="5">The sequence shown here is derived from an EMBL/GenBank/DDBJ whole genome shotgun (WGS) entry which is preliminary data.</text>
</comment>
<reference evidence="6" key="1">
    <citation type="journal article" date="2019" name="Int. J. Syst. Evol. Microbiol.">
        <title>The Global Catalogue of Microorganisms (GCM) 10K type strain sequencing project: providing services to taxonomists for standard genome sequencing and annotation.</title>
        <authorList>
            <consortium name="The Broad Institute Genomics Platform"/>
            <consortium name="The Broad Institute Genome Sequencing Center for Infectious Disease"/>
            <person name="Wu L."/>
            <person name="Ma J."/>
        </authorList>
    </citation>
    <scope>NUCLEOTIDE SEQUENCE [LARGE SCALE GENOMIC DNA]</scope>
    <source>
        <strain evidence="6">KCTC 42282</strain>
    </source>
</reference>
<dbReference type="PROSITE" id="PS00042">
    <property type="entry name" value="HTH_CRP_1"/>
    <property type="match status" value="1"/>
</dbReference>
<accession>A0ABV7UJM7</accession>
<dbReference type="SUPFAM" id="SSF51206">
    <property type="entry name" value="cAMP-binding domain-like"/>
    <property type="match status" value="1"/>
</dbReference>
<evidence type="ECO:0000313" key="5">
    <source>
        <dbReference type="EMBL" id="MFC3638925.1"/>
    </source>
</evidence>
<dbReference type="Proteomes" id="UP001595704">
    <property type="component" value="Unassembled WGS sequence"/>
</dbReference>
<name>A0ABV7UJM7_9HYPH</name>
<dbReference type="EMBL" id="JBHRYC010000082">
    <property type="protein sequence ID" value="MFC3638925.1"/>
    <property type="molecule type" value="Genomic_DNA"/>
</dbReference>
<dbReference type="Gene3D" id="1.10.10.10">
    <property type="entry name" value="Winged helix-like DNA-binding domain superfamily/Winged helix DNA-binding domain"/>
    <property type="match status" value="1"/>
</dbReference>
<evidence type="ECO:0000313" key="6">
    <source>
        <dbReference type="Proteomes" id="UP001595704"/>
    </source>
</evidence>